<keyword evidence="4" id="KW-1185">Reference proteome</keyword>
<evidence type="ECO:0000313" key="3">
    <source>
        <dbReference type="EMBL" id="KNC82090.1"/>
    </source>
</evidence>
<dbReference type="RefSeq" id="XP_014155992.1">
    <property type="nucleotide sequence ID" value="XM_014300517.1"/>
</dbReference>
<evidence type="ECO:0000256" key="1">
    <source>
        <dbReference type="SAM" id="MobiDB-lite"/>
    </source>
</evidence>
<feature type="compositionally biased region" description="Basic and acidic residues" evidence="1">
    <location>
        <begin position="235"/>
        <end position="246"/>
    </location>
</feature>
<name>A0A0L0FZ54_9EUKA</name>
<evidence type="ECO:0000313" key="4">
    <source>
        <dbReference type="Proteomes" id="UP000054560"/>
    </source>
</evidence>
<dbReference type="EMBL" id="KQ241961">
    <property type="protein sequence ID" value="KNC82090.1"/>
    <property type="molecule type" value="Genomic_DNA"/>
</dbReference>
<feature type="region of interest" description="Disordered" evidence="1">
    <location>
        <begin position="208"/>
        <end position="246"/>
    </location>
</feature>
<feature type="transmembrane region" description="Helical" evidence="2">
    <location>
        <begin position="124"/>
        <end position="142"/>
    </location>
</feature>
<proteinExistence type="predicted"/>
<sequence length="246" mass="26574">MIGIQRISEWLCFRAVSDAISWAMFACFAYLIFVDATGLFTWVDSISGASGPFVLRSAYCVEVTGVVGLNGGLQDLAIVPSNLPQWARTALIPCATGELGMLQKVAYGASLARHMSLLTVDRDIAMATLAGPGLIAVGVLCGAIVWHRLGAVFIFSGVCALTYVFMCVEGGVMPNLILSMMGSITLLYTAFNLRRPYPWYTVPVEAPEKRARSADGTKAAAHSSKMPKALRNRKLKNESTKTDDKR</sequence>
<keyword evidence="2" id="KW-1133">Transmembrane helix</keyword>
<feature type="transmembrane region" description="Helical" evidence="2">
    <location>
        <begin position="149"/>
        <end position="166"/>
    </location>
</feature>
<evidence type="ECO:0000256" key="2">
    <source>
        <dbReference type="SAM" id="Phobius"/>
    </source>
</evidence>
<organism evidence="3 4">
    <name type="scientific">Sphaeroforma arctica JP610</name>
    <dbReference type="NCBI Taxonomy" id="667725"/>
    <lineage>
        <taxon>Eukaryota</taxon>
        <taxon>Ichthyosporea</taxon>
        <taxon>Ichthyophonida</taxon>
        <taxon>Sphaeroforma</taxon>
    </lineage>
</organism>
<protein>
    <submittedName>
        <fullName evidence="3">Uncharacterized protein</fullName>
    </submittedName>
</protein>
<accession>A0A0L0FZ54</accession>
<gene>
    <name evidence="3" type="ORF">SARC_05619</name>
</gene>
<reference evidence="3 4" key="1">
    <citation type="submission" date="2011-02" db="EMBL/GenBank/DDBJ databases">
        <title>The Genome Sequence of Sphaeroforma arctica JP610.</title>
        <authorList>
            <consortium name="The Broad Institute Genome Sequencing Platform"/>
            <person name="Russ C."/>
            <person name="Cuomo C."/>
            <person name="Young S.K."/>
            <person name="Zeng Q."/>
            <person name="Gargeya S."/>
            <person name="Alvarado L."/>
            <person name="Berlin A."/>
            <person name="Chapman S.B."/>
            <person name="Chen Z."/>
            <person name="Freedman E."/>
            <person name="Gellesch M."/>
            <person name="Goldberg J."/>
            <person name="Griggs A."/>
            <person name="Gujja S."/>
            <person name="Heilman E."/>
            <person name="Heiman D."/>
            <person name="Howarth C."/>
            <person name="Mehta T."/>
            <person name="Neiman D."/>
            <person name="Pearson M."/>
            <person name="Roberts A."/>
            <person name="Saif S."/>
            <person name="Shea T."/>
            <person name="Shenoy N."/>
            <person name="Sisk P."/>
            <person name="Stolte C."/>
            <person name="Sykes S."/>
            <person name="White J."/>
            <person name="Yandava C."/>
            <person name="Burger G."/>
            <person name="Gray M.W."/>
            <person name="Holland P.W.H."/>
            <person name="King N."/>
            <person name="Lang F.B.F."/>
            <person name="Roger A.J."/>
            <person name="Ruiz-Trillo I."/>
            <person name="Haas B."/>
            <person name="Nusbaum C."/>
            <person name="Birren B."/>
        </authorList>
    </citation>
    <scope>NUCLEOTIDE SEQUENCE [LARGE SCALE GENOMIC DNA]</scope>
    <source>
        <strain evidence="3 4">JP610</strain>
    </source>
</reference>
<keyword evidence="2" id="KW-0472">Membrane</keyword>
<feature type="transmembrane region" description="Helical" evidence="2">
    <location>
        <begin position="12"/>
        <end position="33"/>
    </location>
</feature>
<dbReference type="AlphaFoldDB" id="A0A0L0FZ54"/>
<keyword evidence="2" id="KW-0812">Transmembrane</keyword>
<dbReference type="GeneID" id="25906123"/>
<dbReference type="Proteomes" id="UP000054560">
    <property type="component" value="Unassembled WGS sequence"/>
</dbReference>